<dbReference type="RefSeq" id="WP_258542472.1">
    <property type="nucleotide sequence ID" value="NZ_OU015584.1"/>
</dbReference>
<name>A0A916NHS5_9FLAO</name>
<dbReference type="InterPro" id="IPR001296">
    <property type="entry name" value="Glyco_trans_1"/>
</dbReference>
<evidence type="ECO:0000259" key="1">
    <source>
        <dbReference type="Pfam" id="PF00534"/>
    </source>
</evidence>
<dbReference type="Gene3D" id="3.40.50.2000">
    <property type="entry name" value="Glycogen Phosphorylase B"/>
    <property type="match status" value="2"/>
</dbReference>
<feature type="domain" description="Glycosyl transferase family 1" evidence="1">
    <location>
        <begin position="197"/>
        <end position="314"/>
    </location>
</feature>
<dbReference type="EMBL" id="OU015584">
    <property type="protein sequence ID" value="CAG5083602.1"/>
    <property type="molecule type" value="Genomic_DNA"/>
</dbReference>
<dbReference type="AlphaFoldDB" id="A0A916NHS5"/>
<dbReference type="Pfam" id="PF00534">
    <property type="entry name" value="Glycos_transf_1"/>
    <property type="match status" value="1"/>
</dbReference>
<dbReference type="PANTHER" id="PTHR45947:SF3">
    <property type="entry name" value="SULFOQUINOVOSYL TRANSFERASE SQD2"/>
    <property type="match status" value="1"/>
</dbReference>
<gene>
    <name evidence="2" type="ORF">CRYO30217_02241</name>
</gene>
<proteinExistence type="predicted"/>
<dbReference type="KEGG" id="ptan:CRYO30217_02241"/>
<reference evidence="2" key="1">
    <citation type="submission" date="2021-04" db="EMBL/GenBank/DDBJ databases">
        <authorList>
            <person name="Rodrigo-Torres L."/>
            <person name="Arahal R. D."/>
            <person name="Lucena T."/>
        </authorList>
    </citation>
    <scope>NUCLEOTIDE SEQUENCE</scope>
    <source>
        <strain evidence="2">AS29M-1</strain>
    </source>
</reference>
<dbReference type="SUPFAM" id="SSF53756">
    <property type="entry name" value="UDP-Glycosyltransferase/glycogen phosphorylase"/>
    <property type="match status" value="1"/>
</dbReference>
<evidence type="ECO:0000313" key="3">
    <source>
        <dbReference type="Proteomes" id="UP000683507"/>
    </source>
</evidence>
<dbReference type="InterPro" id="IPR050194">
    <property type="entry name" value="Glycosyltransferase_grp1"/>
</dbReference>
<accession>A0A916NHS5</accession>
<evidence type="ECO:0000313" key="2">
    <source>
        <dbReference type="EMBL" id="CAG5083602.1"/>
    </source>
</evidence>
<sequence>MNLQNKKRILFFIDWYYPAFKAGGPISSVRNLCLLLKKDFEVLVVTGDRDLGETEALPGIVTNKQISVEGINVIYLSPKEISSYKFQEIHNSFRPDIVHLNSLFSAKFTLLPLKALKKVDSQIVISPRGMFGSASLKIKSLKKRLFFIYAKVFSLFEGVVWHATSAIEADEIRNKIGLKTTVRIANNVPYLPETIVDEPVKTKGEIKLLSVGRMAPIKNFDFLLNTLSKVKSKVYLLIVGPTEDKIYAQKCQVIANQLPQHIVIRFSDGLSPAQLNKLYADTHVFISTSKNENFGHSIAEALGAGRPVIVSDQTPWKNLRESGAGYDLPLDEKIFAETIEYFASLDQEGFNITCKKAREMAIKTANPKVILSNYHALYEI</sequence>
<protein>
    <recommendedName>
        <fullName evidence="1">Glycosyl transferase family 1 domain-containing protein</fullName>
    </recommendedName>
</protein>
<dbReference type="PANTHER" id="PTHR45947">
    <property type="entry name" value="SULFOQUINOVOSYL TRANSFERASE SQD2"/>
    <property type="match status" value="1"/>
</dbReference>
<keyword evidence="3" id="KW-1185">Reference proteome</keyword>
<dbReference type="GO" id="GO:0016757">
    <property type="term" value="F:glycosyltransferase activity"/>
    <property type="evidence" value="ECO:0007669"/>
    <property type="project" value="InterPro"/>
</dbReference>
<dbReference type="Proteomes" id="UP000683507">
    <property type="component" value="Chromosome"/>
</dbReference>
<organism evidence="2 3">
    <name type="scientific">Parvicella tangerina</name>
    <dbReference type="NCBI Taxonomy" id="2829795"/>
    <lineage>
        <taxon>Bacteria</taxon>
        <taxon>Pseudomonadati</taxon>
        <taxon>Bacteroidota</taxon>
        <taxon>Flavobacteriia</taxon>
        <taxon>Flavobacteriales</taxon>
        <taxon>Parvicellaceae</taxon>
        <taxon>Parvicella</taxon>
    </lineage>
</organism>